<dbReference type="AlphaFoldDB" id="A0A4R1EPB1"/>
<protein>
    <submittedName>
        <fullName evidence="3">Tripartite tricarboxylate transporter TctB family protein</fullName>
    </submittedName>
</protein>
<dbReference type="OrthoDB" id="7064868at2"/>
<dbReference type="Pfam" id="PF07331">
    <property type="entry name" value="TctB"/>
    <property type="match status" value="1"/>
</dbReference>
<keyword evidence="1" id="KW-1133">Transmembrane helix</keyword>
<feature type="domain" description="DUF1468" evidence="2">
    <location>
        <begin position="15"/>
        <end position="150"/>
    </location>
</feature>
<comment type="caution">
    <text evidence="3">The sequence shown here is derived from an EMBL/GenBank/DDBJ whole genome shotgun (WGS) entry which is preliminary data.</text>
</comment>
<gene>
    <name evidence="3" type="ORF">EV695_3864</name>
</gene>
<dbReference type="InterPro" id="IPR009936">
    <property type="entry name" value="DUF1468"/>
</dbReference>
<keyword evidence="1" id="KW-0812">Transmembrane</keyword>
<proteinExistence type="predicted"/>
<name>A0A4R1EPB1_9GAMM</name>
<keyword evidence="4" id="KW-1185">Reference proteome</keyword>
<dbReference type="Proteomes" id="UP000294887">
    <property type="component" value="Unassembled WGS sequence"/>
</dbReference>
<accession>A0A4R1EPB1</accession>
<evidence type="ECO:0000313" key="4">
    <source>
        <dbReference type="Proteomes" id="UP000294887"/>
    </source>
</evidence>
<evidence type="ECO:0000256" key="1">
    <source>
        <dbReference type="SAM" id="Phobius"/>
    </source>
</evidence>
<feature type="transmembrane region" description="Helical" evidence="1">
    <location>
        <begin position="85"/>
        <end position="115"/>
    </location>
</feature>
<evidence type="ECO:0000259" key="2">
    <source>
        <dbReference type="Pfam" id="PF07331"/>
    </source>
</evidence>
<organism evidence="3 4">
    <name type="scientific">Cocleimonas flava</name>
    <dbReference type="NCBI Taxonomy" id="634765"/>
    <lineage>
        <taxon>Bacteria</taxon>
        <taxon>Pseudomonadati</taxon>
        <taxon>Pseudomonadota</taxon>
        <taxon>Gammaproteobacteria</taxon>
        <taxon>Thiotrichales</taxon>
        <taxon>Thiotrichaceae</taxon>
        <taxon>Cocleimonas</taxon>
    </lineage>
</organism>
<sequence length="159" mass="16967">MLNNSYFSTGLASLILSLFLLFVAIPYGVTAPSNVTNIVLSPVFWPEVLSVLLGITGIALMISGRSAVKDSVAELLPTKGCYKRIAFLAVLMAAYVAAIPVLGLVWTSMISFVALAVLIKTSHPRTALISAVVIPLVLYMFFAHVAGMAIPQGEFLRLP</sequence>
<reference evidence="3 4" key="1">
    <citation type="submission" date="2019-03" db="EMBL/GenBank/DDBJ databases">
        <title>Genomic Encyclopedia of Type Strains, Phase IV (KMG-IV): sequencing the most valuable type-strain genomes for metagenomic binning, comparative biology and taxonomic classification.</title>
        <authorList>
            <person name="Goeker M."/>
        </authorList>
    </citation>
    <scope>NUCLEOTIDE SEQUENCE [LARGE SCALE GENOMIC DNA]</scope>
    <source>
        <strain evidence="3 4">DSM 24830</strain>
    </source>
</reference>
<feature type="transmembrane region" description="Helical" evidence="1">
    <location>
        <begin position="127"/>
        <end position="150"/>
    </location>
</feature>
<keyword evidence="1" id="KW-0472">Membrane</keyword>
<evidence type="ECO:0000313" key="3">
    <source>
        <dbReference type="EMBL" id="TCJ83126.1"/>
    </source>
</evidence>
<feature type="transmembrane region" description="Helical" evidence="1">
    <location>
        <begin position="44"/>
        <end position="64"/>
    </location>
</feature>
<dbReference type="RefSeq" id="WP_131907609.1">
    <property type="nucleotide sequence ID" value="NZ_BAAAFU010000007.1"/>
</dbReference>
<dbReference type="EMBL" id="SMFQ01000005">
    <property type="protein sequence ID" value="TCJ83126.1"/>
    <property type="molecule type" value="Genomic_DNA"/>
</dbReference>